<name>A0A915ITG4_ROMCU</name>
<proteinExistence type="predicted"/>
<evidence type="ECO:0000313" key="2">
    <source>
        <dbReference type="WBParaSite" id="nRc.2.0.1.t16669-RA"/>
    </source>
</evidence>
<dbReference type="AlphaFoldDB" id="A0A915ITG4"/>
<dbReference type="Proteomes" id="UP000887565">
    <property type="component" value="Unplaced"/>
</dbReference>
<reference evidence="2" key="1">
    <citation type="submission" date="2022-11" db="UniProtKB">
        <authorList>
            <consortium name="WormBaseParasite"/>
        </authorList>
    </citation>
    <scope>IDENTIFICATION</scope>
</reference>
<evidence type="ECO:0000313" key="1">
    <source>
        <dbReference type="Proteomes" id="UP000887565"/>
    </source>
</evidence>
<organism evidence="1 2">
    <name type="scientific">Romanomermis culicivorax</name>
    <name type="common">Nematode worm</name>
    <dbReference type="NCBI Taxonomy" id="13658"/>
    <lineage>
        <taxon>Eukaryota</taxon>
        <taxon>Metazoa</taxon>
        <taxon>Ecdysozoa</taxon>
        <taxon>Nematoda</taxon>
        <taxon>Enoplea</taxon>
        <taxon>Dorylaimia</taxon>
        <taxon>Mermithida</taxon>
        <taxon>Mermithoidea</taxon>
        <taxon>Mermithidae</taxon>
        <taxon>Romanomermis</taxon>
    </lineage>
</organism>
<accession>A0A915ITG4</accession>
<protein>
    <submittedName>
        <fullName evidence="2">Uncharacterized protein</fullName>
    </submittedName>
</protein>
<sequence length="80" mass="9313">MVTWNGSEPTKLATDMDTCQPVKHKPTYFSDQKYGALHDYHMAGLENPGDHVREQNAAQSCVRRNFERCIYHFKLDRPTE</sequence>
<keyword evidence="1" id="KW-1185">Reference proteome</keyword>
<dbReference type="WBParaSite" id="nRc.2.0.1.t16669-RA">
    <property type="protein sequence ID" value="nRc.2.0.1.t16669-RA"/>
    <property type="gene ID" value="nRc.2.0.1.g16669"/>
</dbReference>